<organism evidence="2">
    <name type="scientific">Enterobacter kobei</name>
    <dbReference type="NCBI Taxonomy" id="208224"/>
    <lineage>
        <taxon>Bacteria</taxon>
        <taxon>Pseudomonadati</taxon>
        <taxon>Pseudomonadota</taxon>
        <taxon>Gammaproteobacteria</taxon>
        <taxon>Enterobacterales</taxon>
        <taxon>Enterobacteriaceae</taxon>
        <taxon>Enterobacter</taxon>
        <taxon>Enterobacter cloacae complex</taxon>
    </lineage>
</organism>
<name>A0A2J0PR55_9ENTR</name>
<dbReference type="Proteomes" id="UP000613022">
    <property type="component" value="Unassembled WGS sequence"/>
</dbReference>
<dbReference type="InterPro" id="IPR021733">
    <property type="entry name" value="DUF3304"/>
</dbReference>
<evidence type="ECO:0000313" key="1">
    <source>
        <dbReference type="EMBL" id="MBC6321860.1"/>
    </source>
</evidence>
<dbReference type="KEGG" id="eno:ECENHK_15850"/>
<reference evidence="1" key="2">
    <citation type="submission" date="2020-08" db="EMBL/GenBank/DDBJ databases">
        <title>Distribution of Beta-Lactamase Producing Gram-Negative Bacterial Isolates in Isabela River of Santo Domingo, Dominican Republic.</title>
        <authorList>
            <person name="Calderon V."/>
            <person name="Del Rosario C."/>
            <person name="Duarte A."/>
            <person name="Bonnelly R."/>
            <person name="Barauna R."/>
            <person name="Ramos R.T."/>
            <person name="Perdomo O.P."/>
            <person name="Rodriguez De Francisco L.E."/>
            <person name="Franco De Los Santos E.F."/>
        </authorList>
    </citation>
    <scope>NUCLEOTIDE SEQUENCE</scope>
    <source>
        <strain evidence="1">INTEC_BI4_1.1</strain>
    </source>
</reference>
<dbReference type="EMBL" id="NEEU01000001">
    <property type="protein sequence ID" value="PJD77430.1"/>
    <property type="molecule type" value="Genomic_DNA"/>
</dbReference>
<dbReference type="RefSeq" id="WP_014884705.1">
    <property type="nucleotide sequence ID" value="NC_018405.1"/>
</dbReference>
<protein>
    <submittedName>
        <fullName evidence="1">DUF3304 domain-containing protein</fullName>
    </submittedName>
</protein>
<dbReference type="AlphaFoldDB" id="A0A2J0PR55"/>
<dbReference type="OrthoDB" id="6498852at2"/>
<proteinExistence type="predicted"/>
<accession>A0A0F0XJD3</accession>
<sequence length="177" mass="19234">MKIIICGVLLGVLFLAGRSQPKAEAQTQSGGTGTIEAINHTKWAINHFSVNGQSGIDAIGPFDGSGGGCCYGTPTVWKPGMTVRIDWETGVGSSDDFPGYEDEKKFLEWAKKIKDQHRQHSKTVPLPDYTGQETCGITVHFLPCNDVKVTTSCFTYGSPSYPIKLPLEIKEPKVCPK</sequence>
<accession>A0A181D8Y5</accession>
<dbReference type="Proteomes" id="UP000230495">
    <property type="component" value="Unassembled WGS sequence"/>
</dbReference>
<gene>
    <name evidence="2" type="ORF">B9Q37_01850</name>
    <name evidence="1" type="ORF">H9R40_01160</name>
</gene>
<reference evidence="2 3" key="1">
    <citation type="journal article" date="2017" name="J. Antimicrob. Chemother.">
        <title>Characterization of the population structure, drug resistance mechanisms and plasmids of the community-associated Enterobacter cloacae complex in China.</title>
        <authorList>
            <person name="Zhou K."/>
            <person name="Yu W."/>
            <person name="Cao X."/>
            <person name="Shen P."/>
            <person name="Lu H."/>
            <person name="Luo Q."/>
            <person name="Rossen J.W.A."/>
            <person name="Xiao Y."/>
        </authorList>
    </citation>
    <scope>NUCLEOTIDE SEQUENCE [LARGE SCALE GENOMIC DNA]</scope>
    <source>
        <strain evidence="2">ECC1097</strain>
    </source>
</reference>
<evidence type="ECO:0000313" key="3">
    <source>
        <dbReference type="Proteomes" id="UP000230495"/>
    </source>
</evidence>
<comment type="caution">
    <text evidence="2">The sequence shown here is derived from an EMBL/GenBank/DDBJ whole genome shotgun (WGS) entry which is preliminary data.</text>
</comment>
<accession>A0A2J0PR55</accession>
<dbReference type="EMBL" id="JACSEP010000002">
    <property type="protein sequence ID" value="MBC6321860.1"/>
    <property type="molecule type" value="Genomic_DNA"/>
</dbReference>
<evidence type="ECO:0000313" key="2">
    <source>
        <dbReference type="EMBL" id="PJD77430.1"/>
    </source>
</evidence>
<dbReference type="Pfam" id="PF11745">
    <property type="entry name" value="DUF3304"/>
    <property type="match status" value="1"/>
</dbReference>